<feature type="binding site" evidence="6">
    <location>
        <begin position="278"/>
        <end position="280"/>
    </location>
    <ligand>
        <name>ATP</name>
        <dbReference type="ChEBI" id="CHEBI:30616"/>
    </ligand>
</feature>
<comment type="cofactor">
    <cofactor evidence="6">
        <name>Mg(2+)</name>
        <dbReference type="ChEBI" id="CHEBI:18420"/>
    </cofactor>
    <cofactor evidence="6">
        <name>Mn(2+)</name>
        <dbReference type="ChEBI" id="CHEBI:29035"/>
    </cofactor>
    <text evidence="6">Mg(2+). Can also accept Mn(2+).</text>
</comment>
<feature type="binding site" evidence="6">
    <location>
        <position position="8"/>
    </location>
    <ligand>
        <name>Mg(2+)</name>
        <dbReference type="ChEBI" id="CHEBI:18420"/>
    </ligand>
</feature>
<dbReference type="PROSITE" id="PS01076">
    <property type="entry name" value="ACETATE_KINASE_2"/>
    <property type="match status" value="1"/>
</dbReference>
<dbReference type="SUPFAM" id="SSF53067">
    <property type="entry name" value="Actin-like ATPase domain"/>
    <property type="match status" value="2"/>
</dbReference>
<evidence type="ECO:0000256" key="2">
    <source>
        <dbReference type="ARBA" id="ARBA00022679"/>
    </source>
</evidence>
<dbReference type="GO" id="GO:0006083">
    <property type="term" value="P:acetate metabolic process"/>
    <property type="evidence" value="ECO:0007669"/>
    <property type="project" value="TreeGrafter"/>
</dbReference>
<dbReference type="GO" id="GO:0005737">
    <property type="term" value="C:cytoplasm"/>
    <property type="evidence" value="ECO:0007669"/>
    <property type="project" value="UniProtKB-SubCell"/>
</dbReference>
<dbReference type="EC" id="2.7.2.1" evidence="6"/>
<comment type="caution">
    <text evidence="9">The sequence shown here is derived from an EMBL/GenBank/DDBJ whole genome shotgun (WGS) entry which is preliminary data.</text>
</comment>
<dbReference type="InterPro" id="IPR004372">
    <property type="entry name" value="Ac/propionate_kinase"/>
</dbReference>
<feature type="region of interest" description="Disordered" evidence="8">
    <location>
        <begin position="34"/>
        <end position="54"/>
    </location>
</feature>
<dbReference type="PRINTS" id="PR00471">
    <property type="entry name" value="ACETATEKNASE"/>
</dbReference>
<dbReference type="OrthoDB" id="9802453at2"/>
<feature type="binding site" evidence="6">
    <location>
        <position position="380"/>
    </location>
    <ligand>
        <name>Mg(2+)</name>
        <dbReference type="ChEBI" id="CHEBI:18420"/>
    </ligand>
</feature>
<comment type="similarity">
    <text evidence="1 6 7">Belongs to the acetokinase family.</text>
</comment>
<evidence type="ECO:0000256" key="1">
    <source>
        <dbReference type="ARBA" id="ARBA00008748"/>
    </source>
</evidence>
<dbReference type="RefSeq" id="WP_141927418.1">
    <property type="nucleotide sequence ID" value="NZ_BAABCI010000015.1"/>
</dbReference>
<feature type="site" description="Transition state stabilizer" evidence="6">
    <location>
        <position position="178"/>
    </location>
</feature>
<feature type="binding site" evidence="6">
    <location>
        <begin position="204"/>
        <end position="208"/>
    </location>
    <ligand>
        <name>ATP</name>
        <dbReference type="ChEBI" id="CHEBI:30616"/>
    </ligand>
</feature>
<comment type="subunit">
    <text evidence="6">Homodimer.</text>
</comment>
<keyword evidence="10" id="KW-1185">Reference proteome</keyword>
<dbReference type="PANTHER" id="PTHR21060">
    <property type="entry name" value="ACETATE KINASE"/>
    <property type="match status" value="1"/>
</dbReference>
<dbReference type="HAMAP" id="MF_00020">
    <property type="entry name" value="Acetate_kinase"/>
    <property type="match status" value="1"/>
</dbReference>
<evidence type="ECO:0000256" key="5">
    <source>
        <dbReference type="ARBA" id="ARBA00022840"/>
    </source>
</evidence>
<feature type="binding site" evidence="6">
    <location>
        <position position="15"/>
    </location>
    <ligand>
        <name>ATP</name>
        <dbReference type="ChEBI" id="CHEBI:30616"/>
    </ligand>
</feature>
<protein>
    <recommendedName>
        <fullName evidence="6">Acetate kinase</fullName>
        <ecNumber evidence="6">2.7.2.1</ecNumber>
    </recommendedName>
    <alternativeName>
        <fullName evidence="6">Acetokinase</fullName>
    </alternativeName>
</protein>
<feature type="binding site" evidence="6">
    <location>
        <position position="89"/>
    </location>
    <ligand>
        <name>substrate</name>
    </ligand>
</feature>
<keyword evidence="6" id="KW-0460">Magnesium</keyword>
<keyword evidence="5 6" id="KW-0067">ATP-binding</keyword>
<organism evidence="9 10">
    <name type="scientific">Yimella lutea</name>
    <dbReference type="NCBI Taxonomy" id="587872"/>
    <lineage>
        <taxon>Bacteria</taxon>
        <taxon>Bacillati</taxon>
        <taxon>Actinomycetota</taxon>
        <taxon>Actinomycetes</taxon>
        <taxon>Micrococcales</taxon>
        <taxon>Dermacoccaceae</taxon>
        <taxon>Yimella</taxon>
    </lineage>
</organism>
<evidence type="ECO:0000256" key="6">
    <source>
        <dbReference type="HAMAP-Rule" id="MF_00020"/>
    </source>
</evidence>
<comment type="catalytic activity">
    <reaction evidence="6">
        <text>acetate + ATP = acetyl phosphate + ADP</text>
        <dbReference type="Rhea" id="RHEA:11352"/>
        <dbReference type="ChEBI" id="CHEBI:22191"/>
        <dbReference type="ChEBI" id="CHEBI:30089"/>
        <dbReference type="ChEBI" id="CHEBI:30616"/>
        <dbReference type="ChEBI" id="CHEBI:456216"/>
        <dbReference type="EC" id="2.7.2.1"/>
    </reaction>
</comment>
<comment type="subcellular location">
    <subcellularLocation>
        <location evidence="6">Cytoplasm</location>
    </subcellularLocation>
</comment>
<keyword evidence="6" id="KW-0479">Metal-binding</keyword>
<dbReference type="AlphaFoldDB" id="A0A542ED27"/>
<evidence type="ECO:0000256" key="4">
    <source>
        <dbReference type="ARBA" id="ARBA00022777"/>
    </source>
</evidence>
<evidence type="ECO:0000256" key="7">
    <source>
        <dbReference type="RuleBase" id="RU003835"/>
    </source>
</evidence>
<keyword evidence="4 6" id="KW-0418">Kinase</keyword>
<dbReference type="CDD" id="cd24010">
    <property type="entry name" value="ASKHA_NBD_AcK_PK"/>
    <property type="match status" value="1"/>
</dbReference>
<feature type="active site" description="Proton donor/acceptor" evidence="6">
    <location>
        <position position="146"/>
    </location>
</feature>
<dbReference type="EMBL" id="VFMO01000001">
    <property type="protein sequence ID" value="TQJ13228.1"/>
    <property type="molecule type" value="Genomic_DNA"/>
</dbReference>
<accession>A0A542ED27</accession>
<gene>
    <name evidence="6" type="primary">ackA</name>
    <name evidence="9" type="ORF">FB459_0629</name>
</gene>
<dbReference type="UniPathway" id="UPA00340">
    <property type="reaction ID" value="UER00458"/>
</dbReference>
<comment type="pathway">
    <text evidence="6">Metabolic intermediate biosynthesis; acetyl-CoA biosynthesis; acetyl-CoA from acetate: step 1/2.</text>
</comment>
<feature type="site" description="Transition state stabilizer" evidence="6">
    <location>
        <position position="237"/>
    </location>
</feature>
<dbReference type="InterPro" id="IPR023865">
    <property type="entry name" value="Aliphatic_acid_kinase_CS"/>
</dbReference>
<keyword evidence="6" id="KW-0963">Cytoplasm</keyword>
<name>A0A542ED27_9MICO</name>
<dbReference type="PROSITE" id="PS01075">
    <property type="entry name" value="ACETATE_KINASE_1"/>
    <property type="match status" value="1"/>
</dbReference>
<dbReference type="NCBIfam" id="TIGR00016">
    <property type="entry name" value="ackA"/>
    <property type="match status" value="1"/>
</dbReference>
<evidence type="ECO:0000256" key="3">
    <source>
        <dbReference type="ARBA" id="ARBA00022741"/>
    </source>
</evidence>
<proteinExistence type="inferred from homology"/>
<reference evidence="9 10" key="1">
    <citation type="submission" date="2019-06" db="EMBL/GenBank/DDBJ databases">
        <title>Sequencing the genomes of 1000 actinobacteria strains.</title>
        <authorList>
            <person name="Klenk H.-P."/>
        </authorList>
    </citation>
    <scope>NUCLEOTIDE SEQUENCE [LARGE SCALE GENOMIC DNA]</scope>
    <source>
        <strain evidence="9 10">DSM 19828</strain>
    </source>
</reference>
<evidence type="ECO:0000313" key="10">
    <source>
        <dbReference type="Proteomes" id="UP000320806"/>
    </source>
</evidence>
<dbReference type="Proteomes" id="UP000320806">
    <property type="component" value="Unassembled WGS sequence"/>
</dbReference>
<keyword evidence="2 6" id="KW-0808">Transferase</keyword>
<comment type="function">
    <text evidence="6">Catalyzes the formation of acetyl phosphate from acetate and ATP. Can also catalyze the reverse reaction.</text>
</comment>
<dbReference type="Gene3D" id="3.30.420.40">
    <property type="match status" value="2"/>
</dbReference>
<evidence type="ECO:0000256" key="8">
    <source>
        <dbReference type="SAM" id="MobiDB-lite"/>
    </source>
</evidence>
<dbReference type="PIRSF" id="PIRSF000722">
    <property type="entry name" value="Acetate_prop_kin"/>
    <property type="match status" value="1"/>
</dbReference>
<keyword evidence="3 6" id="KW-0547">Nucleotide-binding</keyword>
<sequence>MSNVLVINAGSSSLKYQLVDPETGEASAKGLIERVGTDKGHLKHESGDRKDERDVEVPHHSAAVTVMQDAMERGGTPLTPDSVIAVGHRVVHGGRNFTEPTLIDDGVESEIDRVAVLAPLHNPAGLAGIRSARKAFPDLPHVAVFDTAFFSELPAAAATYAIDRDLAREHAIRRYGFHGTSHEYVSQQVSSLLGRDDLKQIVLHLGNGASISAVDSGRAVETSMGLTPLEGLVMGTRSGDLDPGILLHLSRVADLDAQGLDDLLNKKSGIYGLGGHRDFRDLAQAKDDGDEAATLAFDVYVHRLVKYVGAYAAVLGGLDAITFTAGVGENSPTIRAAALEQLGFLGVRLDEQKNSSRDGGARRIDDGAGRVAVLVVPTNEEWAIARHAAEVAVR</sequence>
<dbReference type="GO" id="GO:0005524">
    <property type="term" value="F:ATP binding"/>
    <property type="evidence" value="ECO:0007669"/>
    <property type="project" value="UniProtKB-KW"/>
</dbReference>
<dbReference type="InterPro" id="IPR000890">
    <property type="entry name" value="Aliphatic_acid_kin_short-chain"/>
</dbReference>
<dbReference type="PANTHER" id="PTHR21060:SF15">
    <property type="entry name" value="ACETATE KINASE-RELATED"/>
    <property type="match status" value="1"/>
</dbReference>
<dbReference type="InterPro" id="IPR043129">
    <property type="entry name" value="ATPase_NBD"/>
</dbReference>
<dbReference type="GO" id="GO:0008776">
    <property type="term" value="F:acetate kinase activity"/>
    <property type="evidence" value="ECO:0007669"/>
    <property type="project" value="UniProtKB-UniRule"/>
</dbReference>
<dbReference type="GO" id="GO:0006085">
    <property type="term" value="P:acetyl-CoA biosynthetic process"/>
    <property type="evidence" value="ECO:0007669"/>
    <property type="project" value="UniProtKB-UniRule"/>
</dbReference>
<feature type="binding site" evidence="6">
    <location>
        <begin position="326"/>
        <end position="330"/>
    </location>
    <ligand>
        <name>ATP</name>
        <dbReference type="ChEBI" id="CHEBI:30616"/>
    </ligand>
</feature>
<evidence type="ECO:0000313" key="9">
    <source>
        <dbReference type="EMBL" id="TQJ13228.1"/>
    </source>
</evidence>
<dbReference type="Pfam" id="PF00871">
    <property type="entry name" value="Acetate_kinase"/>
    <property type="match status" value="1"/>
</dbReference>
<dbReference type="GO" id="GO:0000287">
    <property type="term" value="F:magnesium ion binding"/>
    <property type="evidence" value="ECO:0007669"/>
    <property type="project" value="UniProtKB-UniRule"/>
</dbReference>